<sequence length="146" mass="17318">MRFINFHQYDNHIVFTWASTRTFKFDKYRLIPYHHDITHYSTRAINPSKMPSKRVYTILPNITNDTIPEYDTSLDHWQHPNDLLFPCMLFWDMRLEEPDTTTTTNSDFEFASVKSAVEKGDFGNKDWGLQLSGMDMKDQCDSPIER</sequence>
<gene>
    <name evidence="1" type="ORF">PNOK_0102900</name>
</gene>
<dbReference type="AlphaFoldDB" id="A0A286UWN5"/>
<name>A0A286UWN5_9AGAM</name>
<dbReference type="EMBL" id="NBII01000001">
    <property type="protein sequence ID" value="PAV23961.1"/>
    <property type="molecule type" value="Genomic_DNA"/>
</dbReference>
<proteinExistence type="predicted"/>
<reference evidence="1 2" key="1">
    <citation type="journal article" date="2017" name="Mol. Ecol.">
        <title>Comparative and population genomic landscape of Phellinus noxius: A hypervariable fungus causing root rot in trees.</title>
        <authorList>
            <person name="Chung C.L."/>
            <person name="Lee T.J."/>
            <person name="Akiba M."/>
            <person name="Lee H.H."/>
            <person name="Kuo T.H."/>
            <person name="Liu D."/>
            <person name="Ke H.M."/>
            <person name="Yokoi T."/>
            <person name="Roa M.B."/>
            <person name="Lu M.J."/>
            <person name="Chang Y.Y."/>
            <person name="Ann P.J."/>
            <person name="Tsai J.N."/>
            <person name="Chen C.Y."/>
            <person name="Tzean S.S."/>
            <person name="Ota Y."/>
            <person name="Hattori T."/>
            <person name="Sahashi N."/>
            <person name="Liou R.F."/>
            <person name="Kikuchi T."/>
            <person name="Tsai I.J."/>
        </authorList>
    </citation>
    <scope>NUCLEOTIDE SEQUENCE [LARGE SCALE GENOMIC DNA]</scope>
    <source>
        <strain evidence="1 2">FFPRI411160</strain>
    </source>
</reference>
<evidence type="ECO:0000313" key="1">
    <source>
        <dbReference type="EMBL" id="PAV23961.1"/>
    </source>
</evidence>
<accession>A0A286UWN5</accession>
<keyword evidence="2" id="KW-1185">Reference proteome</keyword>
<dbReference type="Proteomes" id="UP000217199">
    <property type="component" value="Unassembled WGS sequence"/>
</dbReference>
<organism evidence="1 2">
    <name type="scientific">Pyrrhoderma noxium</name>
    <dbReference type="NCBI Taxonomy" id="2282107"/>
    <lineage>
        <taxon>Eukaryota</taxon>
        <taxon>Fungi</taxon>
        <taxon>Dikarya</taxon>
        <taxon>Basidiomycota</taxon>
        <taxon>Agaricomycotina</taxon>
        <taxon>Agaricomycetes</taxon>
        <taxon>Hymenochaetales</taxon>
        <taxon>Hymenochaetaceae</taxon>
        <taxon>Pyrrhoderma</taxon>
    </lineage>
</organism>
<evidence type="ECO:0000313" key="2">
    <source>
        <dbReference type="Proteomes" id="UP000217199"/>
    </source>
</evidence>
<dbReference type="InParanoid" id="A0A286UWN5"/>
<comment type="caution">
    <text evidence="1">The sequence shown here is derived from an EMBL/GenBank/DDBJ whole genome shotgun (WGS) entry which is preliminary data.</text>
</comment>
<protein>
    <submittedName>
        <fullName evidence="1">Uncharacterized protein</fullName>
    </submittedName>
</protein>